<dbReference type="OrthoDB" id="5962536at2759"/>
<dbReference type="PANTHER" id="PTHR12563:SF15">
    <property type="entry name" value="GLYCEROL-3-PHOSPHATE ACYLTRANSFERASE 2, MITOCHONDRIAL"/>
    <property type="match status" value="1"/>
</dbReference>
<dbReference type="Pfam" id="PF19277">
    <property type="entry name" value="GPAT_C"/>
    <property type="match status" value="1"/>
</dbReference>
<gene>
    <name evidence="2" type="primary">Gpat2</name>
    <name evidence="2" type="ORF">BUCCAP_R06708</name>
</gene>
<comment type="caution">
    <text evidence="2">The sequence shown here is derived from an EMBL/GenBank/DDBJ whole genome shotgun (WGS) entry which is preliminary data.</text>
</comment>
<evidence type="ECO:0000313" key="3">
    <source>
        <dbReference type="Proteomes" id="UP000534107"/>
    </source>
</evidence>
<feature type="domain" description="Phospholipid/glycerol acyltransferase" evidence="1">
    <location>
        <begin position="181"/>
        <end position="313"/>
    </location>
</feature>
<dbReference type="GO" id="GO:0004366">
    <property type="term" value="F:glycerol-3-phosphate O-acyltransferase activity"/>
    <property type="evidence" value="ECO:0007669"/>
    <property type="project" value="TreeGrafter"/>
</dbReference>
<dbReference type="Proteomes" id="UP000534107">
    <property type="component" value="Unassembled WGS sequence"/>
</dbReference>
<accession>A0A7K9I3G4</accession>
<proteinExistence type="predicted"/>
<reference evidence="2 3" key="1">
    <citation type="submission" date="2019-09" db="EMBL/GenBank/DDBJ databases">
        <title>Bird 10,000 Genomes (B10K) Project - Family phase.</title>
        <authorList>
            <person name="Zhang G."/>
        </authorList>
    </citation>
    <scope>NUCLEOTIDE SEQUENCE [LARGE SCALE GENOMIC DNA]</scope>
    <source>
        <strain evidence="2">B10K-DU-001-16</strain>
        <tissue evidence="2">Muscle</tissue>
    </source>
</reference>
<dbReference type="Pfam" id="PF01553">
    <property type="entry name" value="Acyltransferase"/>
    <property type="match status" value="1"/>
</dbReference>
<dbReference type="InterPro" id="IPR022284">
    <property type="entry name" value="GPAT/DHAPAT"/>
</dbReference>
<name>A0A7K9I3G4_9PICI</name>
<organism evidence="2 3">
    <name type="scientific">Bucco capensis</name>
    <name type="common">collared puffbird</name>
    <dbReference type="NCBI Taxonomy" id="135168"/>
    <lineage>
        <taxon>Eukaryota</taxon>
        <taxon>Metazoa</taxon>
        <taxon>Chordata</taxon>
        <taxon>Craniata</taxon>
        <taxon>Vertebrata</taxon>
        <taxon>Euteleostomi</taxon>
        <taxon>Archelosauria</taxon>
        <taxon>Archosauria</taxon>
        <taxon>Dinosauria</taxon>
        <taxon>Saurischia</taxon>
        <taxon>Theropoda</taxon>
        <taxon>Coelurosauria</taxon>
        <taxon>Aves</taxon>
        <taxon>Neognathae</taxon>
        <taxon>Neoaves</taxon>
        <taxon>Telluraves</taxon>
        <taxon>Coraciimorphae</taxon>
        <taxon>Piciformes</taxon>
        <taxon>Bucconidae</taxon>
        <taxon>Bucco</taxon>
    </lineage>
</organism>
<dbReference type="GO" id="GO:0008654">
    <property type="term" value="P:phospholipid biosynthetic process"/>
    <property type="evidence" value="ECO:0007669"/>
    <property type="project" value="TreeGrafter"/>
</dbReference>
<keyword evidence="2" id="KW-0012">Acyltransferase</keyword>
<dbReference type="GO" id="GO:0006072">
    <property type="term" value="P:glycerol-3-phosphate metabolic process"/>
    <property type="evidence" value="ECO:0007669"/>
    <property type="project" value="TreeGrafter"/>
</dbReference>
<dbReference type="AlphaFoldDB" id="A0A7K9I3G4"/>
<feature type="non-terminal residue" evidence="2">
    <location>
        <position position="1"/>
    </location>
</feature>
<keyword evidence="3" id="KW-1185">Reference proteome</keyword>
<dbReference type="GO" id="GO:0006631">
    <property type="term" value="P:fatty acid metabolic process"/>
    <property type="evidence" value="ECO:0007669"/>
    <property type="project" value="TreeGrafter"/>
</dbReference>
<feature type="non-terminal residue" evidence="2">
    <location>
        <position position="791"/>
    </location>
</feature>
<evidence type="ECO:0000313" key="2">
    <source>
        <dbReference type="EMBL" id="NXH20623.1"/>
    </source>
</evidence>
<protein>
    <submittedName>
        <fullName evidence="2">GPAT2 acyltransferase</fullName>
    </submittedName>
</protein>
<dbReference type="GO" id="GO:0019432">
    <property type="term" value="P:triglyceride biosynthetic process"/>
    <property type="evidence" value="ECO:0007669"/>
    <property type="project" value="TreeGrafter"/>
</dbReference>
<dbReference type="InterPro" id="IPR045520">
    <property type="entry name" value="GPAT/DHAPAT_C"/>
</dbReference>
<evidence type="ECO:0000259" key="1">
    <source>
        <dbReference type="SMART" id="SM00563"/>
    </source>
</evidence>
<sequence length="791" mass="88377">MKTWLCNSGEKLEIFIPFLGKHRPLLRRSCQTCTPESWNGFYHQRFSSLGFCNAIRVTEEDTRYRGWLVRRVCAFLAVWGWKVPADSPRDLLARICCSKRVQDVTTGQFCSLRGVRKSHWWWKEKICEILAEIQAPLSLLLLRLCHWTLLKLFNCLFLNVQLHRGQLGMVLRAASTPGVPLVFLSMHKSHLDGPLLSFLLFSQGLGVPRVTVGSQLYSPHLQALLSRLGGIFWPWRTEQMLRDQDKQILGAVLATYVEEVLRSQQPLLIILEEPPVTLHLSAPSWEWLALVYRAVQDGAVPDVLLVPVGIAYDVVPDSSHWEAVHSAQPLGLGPCLWAMCQSLQRNLGCVRVDFAQPFSLREFGARNLVRQSSMGKPLEEMLLPTILGTCQLEGKKAEICGPGPATATGLEAEEEMLVTELVLHSLSVLIPASLSPSLADSIACSAVMTVGITSALLLHKHQEGVFLSRLMLDFAWLLEEILLRQHDVGFSGQLRALVQHSLVLLRVHVTLYHLSSVGDVLVVPKASAEAQRELGHYSTAILPVFASEAVGACAICALLREMLPFLRASTRPSSIVLSEDELHHKTLELLQLLPPNLLGLQPCQPLDCRSQDIVDKLLLCGLLKVEEPESKCWVCDFAPQPFRLGMDFSDSDSEDNKVSKRCFKLHEPQGSPGFLLFLCRLLSPTLRTYARAVAFLEQPSWPQPEGAYMEALLQFLAKEEGLGESEWGTHGLSLPFWDRSLALSSLQTFKVMGVLEEMRTPAGSLLQLTQPFQSSASREKLEAFIQQFTQL</sequence>
<dbReference type="PANTHER" id="PTHR12563">
    <property type="entry name" value="GLYCEROL-3-PHOSPHATE ACYLTRANSFERASE"/>
    <property type="match status" value="1"/>
</dbReference>
<dbReference type="InterPro" id="IPR002123">
    <property type="entry name" value="Plipid/glycerol_acylTrfase"/>
</dbReference>
<dbReference type="GO" id="GO:0034587">
    <property type="term" value="P:piRNA processing"/>
    <property type="evidence" value="ECO:0007669"/>
    <property type="project" value="TreeGrafter"/>
</dbReference>
<dbReference type="EMBL" id="VWZO01018530">
    <property type="protein sequence ID" value="NXH20623.1"/>
    <property type="molecule type" value="Genomic_DNA"/>
</dbReference>
<dbReference type="GO" id="GO:0031966">
    <property type="term" value="C:mitochondrial membrane"/>
    <property type="evidence" value="ECO:0007669"/>
    <property type="project" value="TreeGrafter"/>
</dbReference>
<keyword evidence="2" id="KW-0808">Transferase</keyword>
<dbReference type="SMART" id="SM00563">
    <property type="entry name" value="PlsC"/>
    <property type="match status" value="1"/>
</dbReference>